<dbReference type="Gene3D" id="3.40.50.10890">
    <property type="match status" value="1"/>
</dbReference>
<protein>
    <submittedName>
        <fullName evidence="5">MBL fold metallo-hydrolase</fullName>
    </submittedName>
</protein>
<feature type="domain" description="Beta-Casp" evidence="3">
    <location>
        <begin position="263"/>
        <end position="389"/>
    </location>
</feature>
<evidence type="ECO:0000313" key="5">
    <source>
        <dbReference type="EMBL" id="TVM34540.1"/>
    </source>
</evidence>
<gene>
    <name evidence="5" type="ORF">DQK91_08175</name>
    <name evidence="4" type="ORF">E8L03_00815</name>
</gene>
<dbReference type="GO" id="GO:0016787">
    <property type="term" value="F:hydrolase activity"/>
    <property type="evidence" value="ECO:0007669"/>
    <property type="project" value="UniProtKB-KW"/>
</dbReference>
<dbReference type="SMART" id="SM00849">
    <property type="entry name" value="Lactamase_B"/>
    <property type="match status" value="1"/>
</dbReference>
<dbReference type="InterPro" id="IPR036866">
    <property type="entry name" value="RibonucZ/Hydroxyglut_hydro"/>
</dbReference>
<dbReference type="SMART" id="SM01027">
    <property type="entry name" value="Beta-Casp"/>
    <property type="match status" value="1"/>
</dbReference>
<evidence type="ECO:0000259" key="2">
    <source>
        <dbReference type="SMART" id="SM00849"/>
    </source>
</evidence>
<keyword evidence="7" id="KW-1185">Reference proteome</keyword>
<dbReference type="EMBL" id="CP039543">
    <property type="protein sequence ID" value="QJT07546.1"/>
    <property type="molecule type" value="Genomic_DNA"/>
</dbReference>
<dbReference type="InterPro" id="IPR050698">
    <property type="entry name" value="MBL"/>
</dbReference>
<dbReference type="Proteomes" id="UP000503251">
    <property type="component" value="Chromosome"/>
</dbReference>
<proteinExistence type="predicted"/>
<dbReference type="OrthoDB" id="9803916at2"/>
<dbReference type="Pfam" id="PF00753">
    <property type="entry name" value="Lactamase_B"/>
    <property type="match status" value="1"/>
</dbReference>
<dbReference type="EMBL" id="QMIF01000004">
    <property type="protein sequence ID" value="TVM34540.1"/>
    <property type="molecule type" value="Genomic_DNA"/>
</dbReference>
<dbReference type="CDD" id="cd16295">
    <property type="entry name" value="TTHA0252-CPSF-like_MBL-fold"/>
    <property type="match status" value="1"/>
</dbReference>
<dbReference type="PANTHER" id="PTHR11203:SF37">
    <property type="entry name" value="INTEGRATOR COMPLEX SUBUNIT 11"/>
    <property type="match status" value="1"/>
</dbReference>
<accession>A0A6P1ZHB3</accession>
<reference evidence="4 7" key="2">
    <citation type="submission" date="2019-04" db="EMBL/GenBank/DDBJ databases">
        <title>Isolation and culture of sulfate reducing bacteria from the cold seep of the South China Sea.</title>
        <authorList>
            <person name="Sun C."/>
            <person name="Liu R."/>
        </authorList>
    </citation>
    <scope>NUCLEOTIDE SEQUENCE [LARGE SCALE GENOMIC DNA]</scope>
    <source>
        <strain evidence="4 7">CS1</strain>
    </source>
</reference>
<evidence type="ECO:0000256" key="1">
    <source>
        <dbReference type="ARBA" id="ARBA00022801"/>
    </source>
</evidence>
<evidence type="ECO:0000313" key="4">
    <source>
        <dbReference type="EMBL" id="QJT07546.1"/>
    </source>
</evidence>
<dbReference type="Proteomes" id="UP000434052">
    <property type="component" value="Unassembled WGS sequence"/>
</dbReference>
<feature type="domain" description="Metallo-beta-lactamase" evidence="2">
    <location>
        <begin position="13"/>
        <end position="258"/>
    </location>
</feature>
<dbReference type="AlphaFoldDB" id="A0A6P1ZHB3"/>
<dbReference type="GO" id="GO:0004521">
    <property type="term" value="F:RNA endonuclease activity"/>
    <property type="evidence" value="ECO:0007669"/>
    <property type="project" value="TreeGrafter"/>
</dbReference>
<dbReference type="InterPro" id="IPR011108">
    <property type="entry name" value="RMMBL"/>
</dbReference>
<dbReference type="InterPro" id="IPR001279">
    <property type="entry name" value="Metallo-B-lactamas"/>
</dbReference>
<sequence length="545" mass="61887">MKIKFLGAAQTVSGSCHLIETMGRRFAVDCGMHQGNKEIDERNEAVDLYDPKNIDFFLITHAHIDHSGLLPKMVKEGFTGKIYATEPTRDLLEIMLLDSAHIQEMEAEWESRKKRRRGNTPVEPLYTQDDAMKAMELFEVVEYNTLFEPVEGVKVVYCDAGHILGSAFVEMTVIEKNGGDNGEDTHYHLLFSGDLGRPNQLIIRDPEQPSEDRPVDYLFIESTYGDRDHKDQRKSRQELAEAIEYSYKRGEKVIIPAFAVERSQEMIYSLYLLDQEGKLPRDMPVFLDSPMAIRATEVFRKHPSFFDEDAKKIMEQGHDPLTLPQFQYTLKTQESQALNTMKGPAVIISASGMCNAGRIKHHLRHNLWRPGASVVFVGYQARGTPGRKIVDGAKSIRIFGEDIAVAAKIFTIGGFSAHAGQSQILDWVDSFDQKGMEVFLVHGELEKQEILAKLMRERFQLKVRIPAYLEDVILKPGRAMDVIGHPEVAYPSVDWNYVLGEAEAKLTELRSRLTEVEAKPWIDQSELRDRVLDTTNELSKIVSDL</sequence>
<dbReference type="SUPFAM" id="SSF56281">
    <property type="entry name" value="Metallo-hydrolase/oxidoreductase"/>
    <property type="match status" value="1"/>
</dbReference>
<dbReference type="PROSITE" id="PS51257">
    <property type="entry name" value="PROKAR_LIPOPROTEIN"/>
    <property type="match status" value="1"/>
</dbReference>
<dbReference type="Pfam" id="PF10996">
    <property type="entry name" value="Beta-Casp"/>
    <property type="match status" value="1"/>
</dbReference>
<dbReference type="Gene3D" id="3.60.15.10">
    <property type="entry name" value="Ribonuclease Z/Hydroxyacylglutathione hydrolase-like"/>
    <property type="match status" value="1"/>
</dbReference>
<name>A0A6P1ZHB3_9BACT</name>
<dbReference type="InterPro" id="IPR022712">
    <property type="entry name" value="Beta_Casp"/>
</dbReference>
<evidence type="ECO:0000313" key="7">
    <source>
        <dbReference type="Proteomes" id="UP000503251"/>
    </source>
</evidence>
<evidence type="ECO:0000259" key="3">
    <source>
        <dbReference type="SMART" id="SM01027"/>
    </source>
</evidence>
<dbReference type="Pfam" id="PF07521">
    <property type="entry name" value="RMMBL"/>
    <property type="match status" value="1"/>
</dbReference>
<reference evidence="5 6" key="1">
    <citation type="submission" date="2018-06" db="EMBL/GenBank/DDBJ databases">
        <title>Complete genome of Desulfovibrio marinus P48SEP.</title>
        <authorList>
            <person name="Crispim J.S."/>
            <person name="Vidigal P.M.P."/>
            <person name="Silva L.C.F."/>
            <person name="Araujo L.C."/>
            <person name="Laguardia C.N."/>
            <person name="Dias R.S."/>
            <person name="Sousa M.P."/>
            <person name="Paula S.O."/>
            <person name="Silva C."/>
        </authorList>
    </citation>
    <scope>NUCLEOTIDE SEQUENCE [LARGE SCALE GENOMIC DNA]</scope>
    <source>
        <strain evidence="5 6">P48SEP</strain>
    </source>
</reference>
<dbReference type="PANTHER" id="PTHR11203">
    <property type="entry name" value="CLEAVAGE AND POLYADENYLATION SPECIFICITY FACTOR FAMILY MEMBER"/>
    <property type="match status" value="1"/>
</dbReference>
<evidence type="ECO:0000313" key="6">
    <source>
        <dbReference type="Proteomes" id="UP000434052"/>
    </source>
</evidence>
<keyword evidence="1 5" id="KW-0378">Hydrolase</keyword>
<dbReference type="RefSeq" id="WP_144304861.1">
    <property type="nucleotide sequence ID" value="NZ_CP039543.1"/>
</dbReference>
<organism evidence="5 6">
    <name type="scientific">Oceanidesulfovibrio marinus</name>
    <dbReference type="NCBI Taxonomy" id="370038"/>
    <lineage>
        <taxon>Bacteria</taxon>
        <taxon>Pseudomonadati</taxon>
        <taxon>Thermodesulfobacteriota</taxon>
        <taxon>Desulfovibrionia</taxon>
        <taxon>Desulfovibrionales</taxon>
        <taxon>Desulfovibrionaceae</taxon>
        <taxon>Oceanidesulfovibrio</taxon>
    </lineage>
</organism>